<organism evidence="2 3">
    <name type="scientific">Chitinophaga jiangningensis</name>
    <dbReference type="NCBI Taxonomy" id="1419482"/>
    <lineage>
        <taxon>Bacteria</taxon>
        <taxon>Pseudomonadati</taxon>
        <taxon>Bacteroidota</taxon>
        <taxon>Chitinophagia</taxon>
        <taxon>Chitinophagales</taxon>
        <taxon>Chitinophagaceae</taxon>
        <taxon>Chitinophaga</taxon>
    </lineage>
</organism>
<keyword evidence="3" id="KW-1185">Reference proteome</keyword>
<evidence type="ECO:0000313" key="2">
    <source>
        <dbReference type="EMBL" id="SHK99800.1"/>
    </source>
</evidence>
<accession>A0A1M6X1D1</accession>
<reference evidence="2 3" key="1">
    <citation type="submission" date="2016-11" db="EMBL/GenBank/DDBJ databases">
        <authorList>
            <person name="Jaros S."/>
            <person name="Januszkiewicz K."/>
            <person name="Wedrychowicz H."/>
        </authorList>
    </citation>
    <scope>NUCLEOTIDE SEQUENCE [LARGE SCALE GENOMIC DNA]</scope>
    <source>
        <strain evidence="2 3">DSM 27406</strain>
    </source>
</reference>
<dbReference type="EMBL" id="FRBL01000001">
    <property type="protein sequence ID" value="SHK99800.1"/>
    <property type="molecule type" value="Genomic_DNA"/>
</dbReference>
<name>A0A1M6X1D1_9BACT</name>
<dbReference type="AlphaFoldDB" id="A0A1M6X1D1"/>
<feature type="transmembrane region" description="Helical" evidence="1">
    <location>
        <begin position="141"/>
        <end position="160"/>
    </location>
</feature>
<dbReference type="OrthoDB" id="677448at2"/>
<evidence type="ECO:0000256" key="1">
    <source>
        <dbReference type="SAM" id="Phobius"/>
    </source>
</evidence>
<sequence>MKKGNDILNELLQIAPGANWPADQTFSVPTGYFDQLPEIIADKIRLQDAVNASLSQRTPFSPPPENYFEQLPAAILSQVAHSQDLSVVEELEAVSPFLAALPKTTPFSLPENYFNHIQTAITEPTPVIPISKTRKATWTRWAAAASIIAILGTSALFFIGKEHYHHDYSDIENQLTAISDEDIIAYLQNHADAFDNETIFAQAAKSAAIPQLEKQIHETVPGELLQHYMLEASLANDELPNE</sequence>
<proteinExistence type="predicted"/>
<protein>
    <submittedName>
        <fullName evidence="2">Uncharacterized protein</fullName>
    </submittedName>
</protein>
<dbReference type="RefSeq" id="WP_073078276.1">
    <property type="nucleotide sequence ID" value="NZ_FRBL01000001.1"/>
</dbReference>
<dbReference type="STRING" id="1419482.SAMN05444266_101853"/>
<evidence type="ECO:0000313" key="3">
    <source>
        <dbReference type="Proteomes" id="UP000184420"/>
    </source>
</evidence>
<dbReference type="Proteomes" id="UP000184420">
    <property type="component" value="Unassembled WGS sequence"/>
</dbReference>
<keyword evidence="1" id="KW-1133">Transmembrane helix</keyword>
<keyword evidence="1" id="KW-0812">Transmembrane</keyword>
<gene>
    <name evidence="2" type="ORF">SAMN05444266_101853</name>
</gene>
<keyword evidence="1" id="KW-0472">Membrane</keyword>